<dbReference type="Proteomes" id="UP000319478">
    <property type="component" value="Unassembled WGS sequence"/>
</dbReference>
<feature type="region of interest" description="Disordered" evidence="1">
    <location>
        <begin position="127"/>
        <end position="149"/>
    </location>
</feature>
<dbReference type="RefSeq" id="WP_048859022.1">
    <property type="nucleotide sequence ID" value="NZ_BJNN01000108.1"/>
</dbReference>
<dbReference type="EMBL" id="BJNN01000108">
    <property type="protein sequence ID" value="GEC64123.1"/>
    <property type="molecule type" value="Genomic_DNA"/>
</dbReference>
<keyword evidence="3" id="KW-1185">Reference proteome</keyword>
<gene>
    <name evidence="2" type="ORF">GHA01_19720</name>
</gene>
<accession>A0ABQ0SFS7</accession>
<sequence>MSDQEFFCIDSMFKAQPREEGGRRFVYMQASDESVDHQGEVVLSKALQESAPYFLKYGNIDLDHRTQMGPVAGQPSHHLFEIGKPVDVRADGKKTFVKAEIYGGEGPTVEHANMFWDSLTRQRPPKHWFPSVGGDCHRSKIADPKTGRQRPVIDRVRWTNIGMSGTPVNLHVPTVAVVPFGALAKSMAAGAFCMRKALEAGYGTDMAELSGGAALRSEMPDPHLQNYWDFRDRLAGDIRAGRVKPSVDALVAHVAQAFDVDPDRASELVERFLGDLQRGREQRTRHD</sequence>
<feature type="compositionally biased region" description="Basic and acidic residues" evidence="1">
    <location>
        <begin position="135"/>
        <end position="149"/>
    </location>
</feature>
<evidence type="ECO:0000256" key="1">
    <source>
        <dbReference type="SAM" id="MobiDB-lite"/>
    </source>
</evidence>
<name>A0ABQ0SFS7_NOVHA</name>
<comment type="caution">
    <text evidence="2">The sequence shown here is derived from an EMBL/GenBank/DDBJ whole genome shotgun (WGS) entry which is preliminary data.</text>
</comment>
<organism evidence="2 3">
    <name type="scientific">Novacetimonas hansenii</name>
    <name type="common">Komagataeibacter hansenii</name>
    <dbReference type="NCBI Taxonomy" id="436"/>
    <lineage>
        <taxon>Bacteria</taxon>
        <taxon>Pseudomonadati</taxon>
        <taxon>Pseudomonadota</taxon>
        <taxon>Alphaproteobacteria</taxon>
        <taxon>Acetobacterales</taxon>
        <taxon>Acetobacteraceae</taxon>
        <taxon>Novacetimonas</taxon>
    </lineage>
</organism>
<protein>
    <submittedName>
        <fullName evidence="2">Uncharacterized protein</fullName>
    </submittedName>
</protein>
<evidence type="ECO:0000313" key="3">
    <source>
        <dbReference type="Proteomes" id="UP000319478"/>
    </source>
</evidence>
<evidence type="ECO:0000313" key="2">
    <source>
        <dbReference type="EMBL" id="GEC64123.1"/>
    </source>
</evidence>
<reference evidence="2 3" key="1">
    <citation type="submission" date="2019-06" db="EMBL/GenBank/DDBJ databases">
        <title>Whole genome shotgun sequence of Komagataeibacter hansenii NBRC 14820.</title>
        <authorList>
            <person name="Hosoyama A."/>
            <person name="Uohara A."/>
            <person name="Ohji S."/>
            <person name="Ichikawa N."/>
        </authorList>
    </citation>
    <scope>NUCLEOTIDE SEQUENCE [LARGE SCALE GENOMIC DNA]</scope>
    <source>
        <strain evidence="2 3">NBRC 14820</strain>
    </source>
</reference>
<proteinExistence type="predicted"/>